<feature type="region of interest" description="Disordered" evidence="1">
    <location>
        <begin position="1"/>
        <end position="24"/>
    </location>
</feature>
<reference evidence="2 3" key="1">
    <citation type="submission" date="2018-05" db="EMBL/GenBank/DDBJ databases">
        <title>Draft genome of Methanospirillum lacunae Ki8-1.</title>
        <authorList>
            <person name="Dueholm M.S."/>
            <person name="Nielsen P.H."/>
            <person name="Bakmann L.F."/>
            <person name="Otzen D.E."/>
        </authorList>
    </citation>
    <scope>NUCLEOTIDE SEQUENCE [LARGE SCALE GENOMIC DNA]</scope>
    <source>
        <strain evidence="2 3">Ki8-1</strain>
    </source>
</reference>
<evidence type="ECO:0000313" key="2">
    <source>
        <dbReference type="EMBL" id="PWR72547.1"/>
    </source>
</evidence>
<dbReference type="EMBL" id="QGMY01000006">
    <property type="protein sequence ID" value="PWR72547.1"/>
    <property type="molecule type" value="Genomic_DNA"/>
</dbReference>
<feature type="compositionally biased region" description="Polar residues" evidence="1">
    <location>
        <begin position="92"/>
        <end position="105"/>
    </location>
</feature>
<feature type="compositionally biased region" description="Basic and acidic residues" evidence="1">
    <location>
        <begin position="1"/>
        <end position="10"/>
    </location>
</feature>
<name>A0A2V2N8E7_9EURY</name>
<dbReference type="AlphaFoldDB" id="A0A2V2N8E7"/>
<evidence type="ECO:0000313" key="3">
    <source>
        <dbReference type="Proteomes" id="UP000245657"/>
    </source>
</evidence>
<keyword evidence="3" id="KW-1185">Reference proteome</keyword>
<sequence length="130" mass="14316">MDQTNHHSTDRIYSPETSPGFPLSSTRTILHTLINPLKYPLNSRHCQKNSLSIHPGNHSDRSDSPHEIRHPDYLSPQSANPGQVPHPRTISPEGSSIIQKRTPNPVNRGELIPEPSPVLPFSSPGLCGIP</sequence>
<feature type="region of interest" description="Disordered" evidence="1">
    <location>
        <begin position="46"/>
        <end position="130"/>
    </location>
</feature>
<accession>A0A2V2N8E7</accession>
<evidence type="ECO:0000256" key="1">
    <source>
        <dbReference type="SAM" id="MobiDB-lite"/>
    </source>
</evidence>
<gene>
    <name evidence="2" type="ORF">DK846_06145</name>
</gene>
<organism evidence="2 3">
    <name type="scientific">Methanospirillum lacunae</name>
    <dbReference type="NCBI Taxonomy" id="668570"/>
    <lineage>
        <taxon>Archaea</taxon>
        <taxon>Methanobacteriati</taxon>
        <taxon>Methanobacteriota</taxon>
        <taxon>Stenosarchaea group</taxon>
        <taxon>Methanomicrobia</taxon>
        <taxon>Methanomicrobiales</taxon>
        <taxon>Methanospirillaceae</taxon>
        <taxon>Methanospirillum</taxon>
    </lineage>
</organism>
<dbReference type="Proteomes" id="UP000245657">
    <property type="component" value="Unassembled WGS sequence"/>
</dbReference>
<protein>
    <submittedName>
        <fullName evidence="2">Uncharacterized protein</fullName>
    </submittedName>
</protein>
<proteinExistence type="predicted"/>
<comment type="caution">
    <text evidence="2">The sequence shown here is derived from an EMBL/GenBank/DDBJ whole genome shotgun (WGS) entry which is preliminary data.</text>
</comment>
<feature type="compositionally biased region" description="Basic and acidic residues" evidence="1">
    <location>
        <begin position="57"/>
        <end position="72"/>
    </location>
</feature>